<accession>A0A226H7K0</accession>
<dbReference type="Pfam" id="PF13280">
    <property type="entry name" value="WYL"/>
    <property type="match status" value="1"/>
</dbReference>
<dbReference type="Pfam" id="PF08279">
    <property type="entry name" value="HTH_11"/>
    <property type="match status" value="1"/>
</dbReference>
<gene>
    <name evidence="4" type="ORF">B0A66_13770</name>
</gene>
<feature type="domain" description="HTH deoR-type" evidence="3">
    <location>
        <begin position="8"/>
        <end position="63"/>
    </location>
</feature>
<dbReference type="InterPro" id="IPR051534">
    <property type="entry name" value="CBASS_pafABC_assoc_protein"/>
</dbReference>
<dbReference type="Proteomes" id="UP000198345">
    <property type="component" value="Unassembled WGS sequence"/>
</dbReference>
<dbReference type="PROSITE" id="PS51000">
    <property type="entry name" value="HTH_DEOR_2"/>
    <property type="match status" value="1"/>
</dbReference>
<dbReference type="EMBL" id="MUGW01000026">
    <property type="protein sequence ID" value="OXA90064.1"/>
    <property type="molecule type" value="Genomic_DNA"/>
</dbReference>
<dbReference type="RefSeq" id="WP_089050419.1">
    <property type="nucleotide sequence ID" value="NZ_FXTV01000004.1"/>
</dbReference>
<dbReference type="GO" id="GO:0003677">
    <property type="term" value="F:DNA binding"/>
    <property type="evidence" value="ECO:0007669"/>
    <property type="project" value="UniProtKB-KW"/>
</dbReference>
<dbReference type="PANTHER" id="PTHR34580:SF1">
    <property type="entry name" value="PROTEIN PAFC"/>
    <property type="match status" value="1"/>
</dbReference>
<keyword evidence="4" id="KW-0238">DNA-binding</keyword>
<sequence length="240" mass="28061">MSDIETSRLSRLITLLTLLQTKRLFTASDFARKFEVSTRTIYRDLQTLEKAGIPILMEEGKGYTLMDGYKLPPVMFTEEEANALITAEKLVSINKDVSLSKNYSEAIIKIKSVLRYHTKDKVNLLSNRVEFWQDPTVIFEFSNLLSSIQNSITNFNVLEIEYQGAQKDETTKRCVEPFAVINKVGENWYLIALCRTRKDFRLFRFDRIKKLQTLEDNFTPHKISLKEYLEKYRQDTFSNP</sequence>
<name>A0A226H7K0_9FLAO</name>
<dbReference type="InterPro" id="IPR036390">
    <property type="entry name" value="WH_DNA-bd_sf"/>
</dbReference>
<dbReference type="InterPro" id="IPR001034">
    <property type="entry name" value="DeoR_HTH"/>
</dbReference>
<evidence type="ECO:0000313" key="4">
    <source>
        <dbReference type="EMBL" id="OXA90064.1"/>
    </source>
</evidence>
<evidence type="ECO:0000313" key="5">
    <source>
        <dbReference type="Proteomes" id="UP000198345"/>
    </source>
</evidence>
<organism evidence="4 5">
    <name type="scientific">Flavobacterium hercynium</name>
    <dbReference type="NCBI Taxonomy" id="387094"/>
    <lineage>
        <taxon>Bacteria</taxon>
        <taxon>Pseudomonadati</taxon>
        <taxon>Bacteroidota</taxon>
        <taxon>Flavobacteriia</taxon>
        <taxon>Flavobacteriales</taxon>
        <taxon>Flavobacteriaceae</taxon>
        <taxon>Flavobacterium</taxon>
    </lineage>
</organism>
<dbReference type="SUPFAM" id="SSF46785">
    <property type="entry name" value="Winged helix' DNA-binding domain"/>
    <property type="match status" value="1"/>
</dbReference>
<keyword evidence="1" id="KW-0805">Transcription regulation</keyword>
<dbReference type="AlphaFoldDB" id="A0A226H7K0"/>
<dbReference type="PROSITE" id="PS52050">
    <property type="entry name" value="WYL"/>
    <property type="match status" value="1"/>
</dbReference>
<dbReference type="PANTHER" id="PTHR34580">
    <property type="match status" value="1"/>
</dbReference>
<evidence type="ECO:0000256" key="1">
    <source>
        <dbReference type="ARBA" id="ARBA00023015"/>
    </source>
</evidence>
<dbReference type="InterPro" id="IPR036388">
    <property type="entry name" value="WH-like_DNA-bd_sf"/>
</dbReference>
<comment type="caution">
    <text evidence="4">The sequence shown here is derived from an EMBL/GenBank/DDBJ whole genome shotgun (WGS) entry which is preliminary data.</text>
</comment>
<reference evidence="4 5" key="1">
    <citation type="submission" date="2016-11" db="EMBL/GenBank/DDBJ databases">
        <title>Whole genomes of Flavobacteriaceae.</title>
        <authorList>
            <person name="Stine C."/>
            <person name="Li C."/>
            <person name="Tadesse D."/>
        </authorList>
    </citation>
    <scope>NUCLEOTIDE SEQUENCE [LARGE SCALE GENOMIC DNA]</scope>
    <source>
        <strain evidence="4 5">DSM 18292</strain>
    </source>
</reference>
<evidence type="ECO:0000256" key="2">
    <source>
        <dbReference type="ARBA" id="ARBA00023163"/>
    </source>
</evidence>
<evidence type="ECO:0000259" key="3">
    <source>
        <dbReference type="PROSITE" id="PS51000"/>
    </source>
</evidence>
<protein>
    <submittedName>
        <fullName evidence="4">DNA-binding transcriptional regulator</fullName>
    </submittedName>
</protein>
<dbReference type="OrthoDB" id="9815009at2"/>
<proteinExistence type="predicted"/>
<dbReference type="InterPro" id="IPR013196">
    <property type="entry name" value="HTH_11"/>
</dbReference>
<dbReference type="InterPro" id="IPR026881">
    <property type="entry name" value="WYL_dom"/>
</dbReference>
<dbReference type="Gene3D" id="1.10.10.10">
    <property type="entry name" value="Winged helix-like DNA-binding domain superfamily/Winged helix DNA-binding domain"/>
    <property type="match status" value="1"/>
</dbReference>
<keyword evidence="5" id="KW-1185">Reference proteome</keyword>
<dbReference type="GO" id="GO:0003700">
    <property type="term" value="F:DNA-binding transcription factor activity"/>
    <property type="evidence" value="ECO:0007669"/>
    <property type="project" value="InterPro"/>
</dbReference>
<keyword evidence="2" id="KW-0804">Transcription</keyword>